<dbReference type="OrthoDB" id="4544185at2"/>
<reference evidence="2" key="1">
    <citation type="submission" date="2016-10" db="EMBL/GenBank/DDBJ databases">
        <authorList>
            <person name="Varghese N."/>
            <person name="Submissions S."/>
        </authorList>
    </citation>
    <scope>NUCLEOTIDE SEQUENCE [LARGE SCALE GENOMIC DNA]</scope>
    <source>
        <strain evidence="2">CGMCC 4.3525</strain>
    </source>
</reference>
<dbReference type="AlphaFoldDB" id="A0A1H9W9E3"/>
<dbReference type="Proteomes" id="UP000199352">
    <property type="component" value="Unassembled WGS sequence"/>
</dbReference>
<dbReference type="EMBL" id="FOFR01000031">
    <property type="protein sequence ID" value="SES30576.1"/>
    <property type="molecule type" value="Genomic_DNA"/>
</dbReference>
<name>A0A1H9W9E3_9PSEU</name>
<accession>A0A1H9W9E3</accession>
<evidence type="ECO:0000313" key="2">
    <source>
        <dbReference type="Proteomes" id="UP000199352"/>
    </source>
</evidence>
<proteinExistence type="predicted"/>
<protein>
    <submittedName>
        <fullName evidence="1">Uncharacterized protein</fullName>
    </submittedName>
</protein>
<organism evidence="1 2">
    <name type="scientific">Lentzea xinjiangensis</name>
    <dbReference type="NCBI Taxonomy" id="402600"/>
    <lineage>
        <taxon>Bacteria</taxon>
        <taxon>Bacillati</taxon>
        <taxon>Actinomycetota</taxon>
        <taxon>Actinomycetes</taxon>
        <taxon>Pseudonocardiales</taxon>
        <taxon>Pseudonocardiaceae</taxon>
        <taxon>Lentzea</taxon>
    </lineage>
</organism>
<gene>
    <name evidence="1" type="ORF">SAMN05216188_13188</name>
</gene>
<sequence length="155" mass="17638">MAFPDVEHYVPAAVREVLGQRLPGRSPEDLRTQTEECLKFLIIASGSEPMFIPLTREVDEVWHELILQTHFYAELCRALPGGAFIHHQTLGIGDYASGATNPDLLDEYMFWIPAYVSRFGEYTEERARYWSVVQYLRDKHGIPLDAINAAGRVPC</sequence>
<dbReference type="STRING" id="402600.SAMN05216188_13188"/>
<keyword evidence="2" id="KW-1185">Reference proteome</keyword>
<dbReference type="RefSeq" id="WP_089961357.1">
    <property type="nucleotide sequence ID" value="NZ_FOFR01000031.1"/>
</dbReference>
<evidence type="ECO:0000313" key="1">
    <source>
        <dbReference type="EMBL" id="SES30576.1"/>
    </source>
</evidence>